<protein>
    <submittedName>
        <fullName evidence="2 3">Uncharacterized protein</fullName>
    </submittedName>
</protein>
<organism evidence="2">
    <name type="scientific">Capitella teleta</name>
    <name type="common">Polychaete worm</name>
    <dbReference type="NCBI Taxonomy" id="283909"/>
    <lineage>
        <taxon>Eukaryota</taxon>
        <taxon>Metazoa</taxon>
        <taxon>Spiralia</taxon>
        <taxon>Lophotrochozoa</taxon>
        <taxon>Annelida</taxon>
        <taxon>Polychaeta</taxon>
        <taxon>Sedentaria</taxon>
        <taxon>Scolecida</taxon>
        <taxon>Capitellidae</taxon>
        <taxon>Capitella</taxon>
    </lineage>
</organism>
<dbReference type="EMBL" id="KB312490">
    <property type="protein sequence ID" value="ELT87131.1"/>
    <property type="molecule type" value="Genomic_DNA"/>
</dbReference>
<proteinExistence type="predicted"/>
<evidence type="ECO:0000313" key="2">
    <source>
        <dbReference type="EMBL" id="ELT87131.1"/>
    </source>
</evidence>
<reference evidence="3" key="3">
    <citation type="submission" date="2015-06" db="UniProtKB">
        <authorList>
            <consortium name="EnsemblMetazoa"/>
        </authorList>
    </citation>
    <scope>IDENTIFICATION</scope>
</reference>
<dbReference type="AlphaFoldDB" id="R7T3G2"/>
<feature type="region of interest" description="Disordered" evidence="1">
    <location>
        <begin position="201"/>
        <end position="333"/>
    </location>
</feature>
<dbReference type="Proteomes" id="UP000014760">
    <property type="component" value="Unassembled WGS sequence"/>
</dbReference>
<dbReference type="EMBL" id="AMQN01016048">
    <property type="status" value="NOT_ANNOTATED_CDS"/>
    <property type="molecule type" value="Genomic_DNA"/>
</dbReference>
<evidence type="ECO:0000313" key="3">
    <source>
        <dbReference type="EnsemblMetazoa" id="CapteP212131"/>
    </source>
</evidence>
<evidence type="ECO:0000256" key="1">
    <source>
        <dbReference type="SAM" id="MobiDB-lite"/>
    </source>
</evidence>
<reference evidence="2 4" key="2">
    <citation type="journal article" date="2013" name="Nature">
        <title>Insights into bilaterian evolution from three spiralian genomes.</title>
        <authorList>
            <person name="Simakov O."/>
            <person name="Marletaz F."/>
            <person name="Cho S.J."/>
            <person name="Edsinger-Gonzales E."/>
            <person name="Havlak P."/>
            <person name="Hellsten U."/>
            <person name="Kuo D.H."/>
            <person name="Larsson T."/>
            <person name="Lv J."/>
            <person name="Arendt D."/>
            <person name="Savage R."/>
            <person name="Osoegawa K."/>
            <person name="de Jong P."/>
            <person name="Grimwood J."/>
            <person name="Chapman J.A."/>
            <person name="Shapiro H."/>
            <person name="Aerts A."/>
            <person name="Otillar R.P."/>
            <person name="Terry A.Y."/>
            <person name="Boore J.L."/>
            <person name="Grigoriev I.V."/>
            <person name="Lindberg D.R."/>
            <person name="Seaver E.C."/>
            <person name="Weisblat D.A."/>
            <person name="Putnam N.H."/>
            <person name="Rokhsar D.S."/>
        </authorList>
    </citation>
    <scope>NUCLEOTIDE SEQUENCE</scope>
    <source>
        <strain evidence="2 4">I ESC-2004</strain>
    </source>
</reference>
<dbReference type="HOGENOM" id="CLU_655951_0_0_1"/>
<feature type="region of interest" description="Disordered" evidence="1">
    <location>
        <begin position="155"/>
        <end position="184"/>
    </location>
</feature>
<keyword evidence="4" id="KW-1185">Reference proteome</keyword>
<gene>
    <name evidence="2" type="ORF">CAPTEDRAFT_212131</name>
</gene>
<evidence type="ECO:0000313" key="4">
    <source>
        <dbReference type="Proteomes" id="UP000014760"/>
    </source>
</evidence>
<accession>R7T3G2</accession>
<feature type="compositionally biased region" description="Polar residues" evidence="1">
    <location>
        <begin position="300"/>
        <end position="316"/>
    </location>
</feature>
<feature type="compositionally biased region" description="Basic and acidic residues" evidence="1">
    <location>
        <begin position="155"/>
        <end position="164"/>
    </location>
</feature>
<feature type="compositionally biased region" description="Basic and acidic residues" evidence="1">
    <location>
        <begin position="107"/>
        <end position="129"/>
    </location>
</feature>
<dbReference type="EnsemblMetazoa" id="CapteT212131">
    <property type="protein sequence ID" value="CapteP212131"/>
    <property type="gene ID" value="CapteG212131"/>
</dbReference>
<feature type="region of interest" description="Disordered" evidence="1">
    <location>
        <begin position="107"/>
        <end position="134"/>
    </location>
</feature>
<reference evidence="4" key="1">
    <citation type="submission" date="2012-12" db="EMBL/GenBank/DDBJ databases">
        <authorList>
            <person name="Hellsten U."/>
            <person name="Grimwood J."/>
            <person name="Chapman J.A."/>
            <person name="Shapiro H."/>
            <person name="Aerts A."/>
            <person name="Otillar R.P."/>
            <person name="Terry A.Y."/>
            <person name="Boore J.L."/>
            <person name="Simakov O."/>
            <person name="Marletaz F."/>
            <person name="Cho S.-J."/>
            <person name="Edsinger-Gonzales E."/>
            <person name="Havlak P."/>
            <person name="Kuo D.-H."/>
            <person name="Larsson T."/>
            <person name="Lv J."/>
            <person name="Arendt D."/>
            <person name="Savage R."/>
            <person name="Osoegawa K."/>
            <person name="de Jong P."/>
            <person name="Lindberg D.R."/>
            <person name="Seaver E.C."/>
            <person name="Weisblat D.A."/>
            <person name="Putnam N.H."/>
            <person name="Grigoriev I.V."/>
            <person name="Rokhsar D.S."/>
        </authorList>
    </citation>
    <scope>NUCLEOTIDE SEQUENCE</scope>
    <source>
        <strain evidence="4">I ESC-2004</strain>
    </source>
</reference>
<name>R7T3G2_CAPTE</name>
<sequence length="419" mass="47431">MVMDMCKLERGAMKETEGDIPVRLNRCIRLRQMHSSIKGNLSVVVQHHKAEGSSRINGMNKAIMKNLQRELQTWYREKSMLLEKMNRYQNSAYEQWIRIEKMKEATKKRAEKHQEMEKAQKEAGAERRSSSVALNSAITDARTNANRLQGETHLKHVQESKEQETADEPEVNYSQPEIPIIRPEIKPDGVQCAVKTNESAEILESKTGKSAPKSILSQPKEPPSPKVKTLPRTLFPNKEANRRILSSKSHMMDTVIEDSATELTLPPPRRSISSPRLSATQRFPPTPKREVVSAKFRMQLSPQKSTKEPSVSSARTSKACRSPSEGPKMARPLMRPQMPRSETVCSLPLSARKKVTIQVRPGTEVKISRSSHSMSKSTDSAMSTEISDEFTCWRKTKDGAFVPVATPYARRKFRSPNLR</sequence>